<proteinExistence type="predicted"/>
<evidence type="ECO:0000313" key="2">
    <source>
        <dbReference type="EMBL" id="KAK2088204.1"/>
    </source>
</evidence>
<name>A0ABQ9TTU2_SAGOE</name>
<organism evidence="2 3">
    <name type="scientific">Saguinus oedipus</name>
    <name type="common">Cotton-top tamarin</name>
    <name type="synonym">Oedipomidas oedipus</name>
    <dbReference type="NCBI Taxonomy" id="9490"/>
    <lineage>
        <taxon>Eukaryota</taxon>
        <taxon>Metazoa</taxon>
        <taxon>Chordata</taxon>
        <taxon>Craniata</taxon>
        <taxon>Vertebrata</taxon>
        <taxon>Euteleostomi</taxon>
        <taxon>Mammalia</taxon>
        <taxon>Eutheria</taxon>
        <taxon>Euarchontoglires</taxon>
        <taxon>Primates</taxon>
        <taxon>Haplorrhini</taxon>
        <taxon>Platyrrhini</taxon>
        <taxon>Cebidae</taxon>
        <taxon>Callitrichinae</taxon>
        <taxon>Saguinus</taxon>
    </lineage>
</organism>
<feature type="compositionally biased region" description="Gly residues" evidence="1">
    <location>
        <begin position="44"/>
        <end position="59"/>
    </location>
</feature>
<reference evidence="2 3" key="1">
    <citation type="submission" date="2023-05" db="EMBL/GenBank/DDBJ databases">
        <title>B98-5 Cell Line De Novo Hybrid Assembly: An Optical Mapping Approach.</title>
        <authorList>
            <person name="Kananen K."/>
            <person name="Auerbach J.A."/>
            <person name="Kautto E."/>
            <person name="Blachly J.S."/>
        </authorList>
    </citation>
    <scope>NUCLEOTIDE SEQUENCE [LARGE SCALE GENOMIC DNA]</scope>
    <source>
        <strain evidence="2">B95-8</strain>
        <tissue evidence="2">Cell line</tissue>
    </source>
</reference>
<comment type="caution">
    <text evidence="2">The sequence shown here is derived from an EMBL/GenBank/DDBJ whole genome shotgun (WGS) entry which is preliminary data.</text>
</comment>
<accession>A0ABQ9TTU2</accession>
<protein>
    <submittedName>
        <fullName evidence="2">Uncharacterized protein</fullName>
    </submittedName>
</protein>
<evidence type="ECO:0000313" key="3">
    <source>
        <dbReference type="Proteomes" id="UP001266305"/>
    </source>
</evidence>
<dbReference type="Proteomes" id="UP001266305">
    <property type="component" value="Unassembled WGS sequence"/>
</dbReference>
<dbReference type="EMBL" id="JASSZA010000019">
    <property type="protein sequence ID" value="KAK2088204.1"/>
    <property type="molecule type" value="Genomic_DNA"/>
</dbReference>
<evidence type="ECO:0000256" key="1">
    <source>
        <dbReference type="SAM" id="MobiDB-lite"/>
    </source>
</evidence>
<feature type="region of interest" description="Disordered" evidence="1">
    <location>
        <begin position="1"/>
        <end position="70"/>
    </location>
</feature>
<keyword evidence="3" id="KW-1185">Reference proteome</keyword>
<sequence>MCANQQGGGVRSRCPHLTAPSPNRQQKQGGGSGSIALPIMHGGARPGAGAGGGEGGGGSQAPCPLPPRRLCRQDSEAFRGPEVATPPRMGAGGVWRVPIRAGSSLRRGPGPEGVQKTGN</sequence>
<feature type="compositionally biased region" description="Gly residues" evidence="1">
    <location>
        <begin position="1"/>
        <end position="10"/>
    </location>
</feature>
<gene>
    <name evidence="2" type="ORF">P7K49_034111</name>
</gene>